<evidence type="ECO:0000256" key="2">
    <source>
        <dbReference type="SAM" id="Phobius"/>
    </source>
</evidence>
<feature type="region of interest" description="Disordered" evidence="1">
    <location>
        <begin position="37"/>
        <end position="114"/>
    </location>
</feature>
<keyword evidence="2" id="KW-0472">Membrane</keyword>
<name>G0UUG2_TRYCI</name>
<dbReference type="EMBL" id="HE575322">
    <property type="protein sequence ID" value="CCC93026.1"/>
    <property type="molecule type" value="Genomic_DNA"/>
</dbReference>
<evidence type="ECO:0000313" key="3">
    <source>
        <dbReference type="EMBL" id="CCC93026.1"/>
    </source>
</evidence>
<feature type="transmembrane region" description="Helical" evidence="2">
    <location>
        <begin position="12"/>
        <end position="32"/>
    </location>
</feature>
<organism evidence="3">
    <name type="scientific">Trypanosoma congolense (strain IL3000)</name>
    <dbReference type="NCBI Taxonomy" id="1068625"/>
    <lineage>
        <taxon>Eukaryota</taxon>
        <taxon>Discoba</taxon>
        <taxon>Euglenozoa</taxon>
        <taxon>Kinetoplastea</taxon>
        <taxon>Metakinetoplastina</taxon>
        <taxon>Trypanosomatida</taxon>
        <taxon>Trypanosomatidae</taxon>
        <taxon>Trypanosoma</taxon>
        <taxon>Nannomonas</taxon>
    </lineage>
</organism>
<keyword evidence="2" id="KW-0812">Transmembrane</keyword>
<accession>G0UUG2</accession>
<sequence length="114" mass="12592">MGVAHSEAARYGITFAVHLGLILLWMAGCYILSKMRKNDGTSTSTTAVVADNKVSSHDRREVVDYGNERNEGMDANTHHNGGMSREGSGAPRYDFSGEYNRPVSENVYYNDDKV</sequence>
<keyword evidence="2" id="KW-1133">Transmembrane helix</keyword>
<dbReference type="VEuPathDB" id="TriTrypDB:TcIL3000_9_4260"/>
<protein>
    <submittedName>
        <fullName evidence="3">Uncharacterized protein</fullName>
    </submittedName>
</protein>
<feature type="compositionally biased region" description="Basic and acidic residues" evidence="1">
    <location>
        <begin position="54"/>
        <end position="72"/>
    </location>
</feature>
<reference evidence="3" key="1">
    <citation type="journal article" date="2012" name="Proc. Natl. Acad. Sci. U.S.A.">
        <title>Antigenic diversity is generated by distinct evolutionary mechanisms in African trypanosome species.</title>
        <authorList>
            <person name="Jackson A.P."/>
            <person name="Berry A."/>
            <person name="Aslett M."/>
            <person name="Allison H.C."/>
            <person name="Burton P."/>
            <person name="Vavrova-Anderson J."/>
            <person name="Brown R."/>
            <person name="Browne H."/>
            <person name="Corton N."/>
            <person name="Hauser H."/>
            <person name="Gamble J."/>
            <person name="Gilderthorp R."/>
            <person name="Marcello L."/>
            <person name="McQuillan J."/>
            <person name="Otto T.D."/>
            <person name="Quail M.A."/>
            <person name="Sanders M.J."/>
            <person name="van Tonder A."/>
            <person name="Ginger M.L."/>
            <person name="Field M.C."/>
            <person name="Barry J.D."/>
            <person name="Hertz-Fowler C."/>
            <person name="Berriman M."/>
        </authorList>
    </citation>
    <scope>NUCLEOTIDE SEQUENCE</scope>
    <source>
        <strain evidence="3">IL3000</strain>
    </source>
</reference>
<evidence type="ECO:0000256" key="1">
    <source>
        <dbReference type="SAM" id="MobiDB-lite"/>
    </source>
</evidence>
<gene>
    <name evidence="3" type="ORF">TCIL3000_9_4260</name>
</gene>
<proteinExistence type="predicted"/>
<dbReference type="AlphaFoldDB" id="G0UUG2"/>